<feature type="domain" description="PWI" evidence="5">
    <location>
        <begin position="24"/>
        <end position="123"/>
    </location>
</feature>
<dbReference type="AlphaFoldDB" id="A0A9P0QAA2"/>
<evidence type="ECO:0000256" key="3">
    <source>
        <dbReference type="ARBA" id="ARBA00067280"/>
    </source>
</evidence>
<evidence type="ECO:0000256" key="1">
    <source>
        <dbReference type="ARBA" id="ARBA00022664"/>
    </source>
</evidence>
<feature type="compositionally biased region" description="Basic residues" evidence="4">
    <location>
        <begin position="208"/>
        <end position="223"/>
    </location>
</feature>
<dbReference type="GO" id="GO:0006397">
    <property type="term" value="P:mRNA processing"/>
    <property type="evidence" value="ECO:0007669"/>
    <property type="project" value="UniProtKB-KW"/>
</dbReference>
<dbReference type="Gene3D" id="1.20.1390.10">
    <property type="entry name" value="PWI domain"/>
    <property type="match status" value="1"/>
</dbReference>
<dbReference type="InterPro" id="IPR036483">
    <property type="entry name" value="PWI_dom_sf"/>
</dbReference>
<dbReference type="EMBL" id="CAKOFQ010008809">
    <property type="protein sequence ID" value="CAH2016069.1"/>
    <property type="molecule type" value="Genomic_DNA"/>
</dbReference>
<reference evidence="6" key="1">
    <citation type="submission" date="2022-03" db="EMBL/GenBank/DDBJ databases">
        <authorList>
            <person name="Sayadi A."/>
        </authorList>
    </citation>
    <scope>NUCLEOTIDE SEQUENCE</scope>
</reference>
<evidence type="ECO:0000259" key="5">
    <source>
        <dbReference type="PROSITE" id="PS51025"/>
    </source>
</evidence>
<feature type="compositionally biased region" description="Basic and acidic residues" evidence="4">
    <location>
        <begin position="224"/>
        <end position="267"/>
    </location>
</feature>
<sequence>MMYTGTNTDQDNRFSDKEKKLLKQMKFNSCLSQQVDMTKVKLEVIKPWIQDKLTDMLKMEDDVVVNFVYNQLEVKFPDPKKMQINLTGFLQSKNAMEFMAELWALLISAQESASGIPESLMDAKREELAMKKEKEDREREAREKEKEKEKDREKEKSDKEKKYRDRDRSRSRRSKSRSRQRKRSHDRKSKKSRSRERSNSREKEIKSRERKSKSRDRKSRSRDRKSESRDVDAKSKDRKSVSRDRRSSSRDKASSRSRSRSADKDAKNNGTISPEQRETNHRSGSEPIEANGISSKNGHMTDGA</sequence>
<proteinExistence type="predicted"/>
<dbReference type="PROSITE" id="PS51025">
    <property type="entry name" value="PWI"/>
    <property type="match status" value="1"/>
</dbReference>
<dbReference type="GO" id="GO:0008380">
    <property type="term" value="P:RNA splicing"/>
    <property type="evidence" value="ECO:0007669"/>
    <property type="project" value="UniProtKB-KW"/>
</dbReference>
<feature type="compositionally biased region" description="Basic and acidic residues" evidence="4">
    <location>
        <begin position="275"/>
        <end position="284"/>
    </location>
</feature>
<accession>A0A9P0QAA2</accession>
<keyword evidence="2" id="KW-0508">mRNA splicing</keyword>
<evidence type="ECO:0000313" key="6">
    <source>
        <dbReference type="EMBL" id="CAH2016069.1"/>
    </source>
</evidence>
<feature type="region of interest" description="Disordered" evidence="4">
    <location>
        <begin position="129"/>
        <end position="304"/>
    </location>
</feature>
<dbReference type="InterPro" id="IPR002483">
    <property type="entry name" value="PWI_dom"/>
</dbReference>
<feature type="compositionally biased region" description="Basic residues" evidence="4">
    <location>
        <begin position="169"/>
        <end position="194"/>
    </location>
</feature>
<dbReference type="GO" id="GO:0003723">
    <property type="term" value="F:RNA binding"/>
    <property type="evidence" value="ECO:0007669"/>
    <property type="project" value="TreeGrafter"/>
</dbReference>
<dbReference type="PANTHER" id="PTHR23148:SF0">
    <property type="entry name" value="SERINE_ARGININE REPETITIVE MATRIX PROTEIN 1"/>
    <property type="match status" value="1"/>
</dbReference>
<dbReference type="Proteomes" id="UP001152888">
    <property type="component" value="Unassembled WGS sequence"/>
</dbReference>
<evidence type="ECO:0000256" key="2">
    <source>
        <dbReference type="ARBA" id="ARBA00023187"/>
    </source>
</evidence>
<gene>
    <name evidence="6" type="ORF">ACAOBT_LOCUS35126</name>
</gene>
<organism evidence="6 7">
    <name type="scientific">Acanthoscelides obtectus</name>
    <name type="common">Bean weevil</name>
    <name type="synonym">Bruchus obtectus</name>
    <dbReference type="NCBI Taxonomy" id="200917"/>
    <lineage>
        <taxon>Eukaryota</taxon>
        <taxon>Metazoa</taxon>
        <taxon>Ecdysozoa</taxon>
        <taxon>Arthropoda</taxon>
        <taxon>Hexapoda</taxon>
        <taxon>Insecta</taxon>
        <taxon>Pterygota</taxon>
        <taxon>Neoptera</taxon>
        <taxon>Endopterygota</taxon>
        <taxon>Coleoptera</taxon>
        <taxon>Polyphaga</taxon>
        <taxon>Cucujiformia</taxon>
        <taxon>Chrysomeloidea</taxon>
        <taxon>Chrysomelidae</taxon>
        <taxon>Bruchinae</taxon>
        <taxon>Bruchini</taxon>
        <taxon>Acanthoscelides</taxon>
    </lineage>
</organism>
<keyword evidence="7" id="KW-1185">Reference proteome</keyword>
<dbReference type="Pfam" id="PF01480">
    <property type="entry name" value="PWI"/>
    <property type="match status" value="1"/>
</dbReference>
<dbReference type="SUPFAM" id="SSF101233">
    <property type="entry name" value="PWI domain"/>
    <property type="match status" value="1"/>
</dbReference>
<feature type="compositionally biased region" description="Basic and acidic residues" evidence="4">
    <location>
        <begin position="195"/>
        <end position="207"/>
    </location>
</feature>
<dbReference type="OrthoDB" id="163257at2759"/>
<comment type="caution">
    <text evidence="6">The sequence shown here is derived from an EMBL/GenBank/DDBJ whole genome shotgun (WGS) entry which is preliminary data.</text>
</comment>
<dbReference type="FunFam" id="1.20.1390.10:FF:000002">
    <property type="entry name" value="Serine/arginine repetitive matrix 1 isoform 2"/>
    <property type="match status" value="1"/>
</dbReference>
<dbReference type="GO" id="GO:0048024">
    <property type="term" value="P:regulation of mRNA splicing, via spliceosome"/>
    <property type="evidence" value="ECO:0007669"/>
    <property type="project" value="TreeGrafter"/>
</dbReference>
<evidence type="ECO:0000313" key="7">
    <source>
        <dbReference type="Proteomes" id="UP001152888"/>
    </source>
</evidence>
<name>A0A9P0QAA2_ACAOB</name>
<dbReference type="InterPro" id="IPR052225">
    <property type="entry name" value="Ser/Arg_repetitive_matrix"/>
</dbReference>
<dbReference type="PANTHER" id="PTHR23148">
    <property type="entry name" value="SERINE/ARGININE REGULATED NUCLEAR MATRIX PROTEIN"/>
    <property type="match status" value="1"/>
</dbReference>
<keyword evidence="1" id="KW-0507">mRNA processing</keyword>
<feature type="compositionally biased region" description="Basic and acidic residues" evidence="4">
    <location>
        <begin position="129"/>
        <end position="168"/>
    </location>
</feature>
<protein>
    <recommendedName>
        <fullName evidence="3">Serine/arginine repetitive matrix protein 1</fullName>
    </recommendedName>
</protein>
<evidence type="ECO:0000256" key="4">
    <source>
        <dbReference type="SAM" id="MobiDB-lite"/>
    </source>
</evidence>
<dbReference type="GO" id="GO:0005681">
    <property type="term" value="C:spliceosomal complex"/>
    <property type="evidence" value="ECO:0007669"/>
    <property type="project" value="TreeGrafter"/>
</dbReference>
<dbReference type="SMART" id="SM00311">
    <property type="entry name" value="PWI"/>
    <property type="match status" value="1"/>
</dbReference>